<dbReference type="SUPFAM" id="SSF55486">
    <property type="entry name" value="Metalloproteases ('zincins'), catalytic domain"/>
    <property type="match status" value="1"/>
</dbReference>
<evidence type="ECO:0000256" key="5">
    <source>
        <dbReference type="ARBA" id="ARBA00022833"/>
    </source>
</evidence>
<evidence type="ECO:0000256" key="1">
    <source>
        <dbReference type="ARBA" id="ARBA00006040"/>
    </source>
</evidence>
<dbReference type="GO" id="GO:0004222">
    <property type="term" value="F:metalloendopeptidase activity"/>
    <property type="evidence" value="ECO:0007669"/>
    <property type="project" value="InterPro"/>
</dbReference>
<dbReference type="Gene3D" id="1.10.1370.40">
    <property type="match status" value="1"/>
</dbReference>
<evidence type="ECO:0000256" key="7">
    <source>
        <dbReference type="RuleBase" id="RU003435"/>
    </source>
</evidence>
<name>A0A8J3DWS0_9RHOB</name>
<dbReference type="RefSeq" id="WP_188410070.1">
    <property type="nucleotide sequence ID" value="NZ_BMCP01000002.1"/>
</dbReference>
<dbReference type="InterPro" id="IPR024079">
    <property type="entry name" value="MetalloPept_cat_dom_sf"/>
</dbReference>
<dbReference type="GO" id="GO:0006508">
    <property type="term" value="P:proteolysis"/>
    <property type="evidence" value="ECO:0007669"/>
    <property type="project" value="UniProtKB-KW"/>
</dbReference>
<sequence length="683" mass="76755">MVELAPVDANPLLGDWEGPLDLPPFAAIQPAHFRPAFDHALAQHRAEVEAIIADAAEPTFANTIDALERSGKELARISAVFFNLSGAHTNEAIEAVERDMAPVLSRHYSWMFLNEALYRRIAELNRIKDGLGLTAEQERVLSRYLTVFKRAGGSLPQEAKDRLAAISERLAALGTQFAQNVLADEKNYMLVLEGEEDLAGLPDFLRDAARAVAEERGLAGRHVITLARSSIESFLQFSSRRDLREKAFKAWIARGHEGDTDNRAIIAETIALRDEKARLLGYKNFAQFRLDDTMAGTPEAALRLLQDVWKSAREMALSEQQALQAMAQEEGSNEPIAAWDWRYFTEKRRTREFDLDESTIKPFFQLEKMIEAAFYTANRLFGLTFASREDLSVYHPDVRVWEVRDAEGRHRGLFLGDYFARPSKRSGAWMSSYRTQERLDGPVHPIIVNVMNFSKGKPALLSFDDAHTLFHEFGHALHGLLSDVTYPMISGTAVSRDFVEFPSQLYEHWLEQPEILSRFAVHHGTGEPMPADLLKRLLAGRTFNQGFATVEYTACALVDLDLHMAERPEAIDIDAFERATLARIGMPEAIVLRHRPTHFTHVFSGDGYSSAYYSYLWSEVLDADGFRAFKEAGDIFDPATADRLLRFVYAAGNSREPAEAYSRFRGRAPDPAALLVKRGLAAA</sequence>
<keyword evidence="10" id="KW-1185">Reference proteome</keyword>
<dbReference type="InterPro" id="IPR001567">
    <property type="entry name" value="Pept_M3A_M3B_dom"/>
</dbReference>
<dbReference type="Proteomes" id="UP000602745">
    <property type="component" value="Unassembled WGS sequence"/>
</dbReference>
<evidence type="ECO:0000256" key="3">
    <source>
        <dbReference type="ARBA" id="ARBA00022723"/>
    </source>
</evidence>
<comment type="caution">
    <text evidence="9">The sequence shown here is derived from an EMBL/GenBank/DDBJ whole genome shotgun (WGS) entry which is preliminary data.</text>
</comment>
<keyword evidence="3 7" id="KW-0479">Metal-binding</keyword>
<dbReference type="InterPro" id="IPR034005">
    <property type="entry name" value="M3A_DCP"/>
</dbReference>
<dbReference type="GO" id="GO:0046872">
    <property type="term" value="F:metal ion binding"/>
    <property type="evidence" value="ECO:0007669"/>
    <property type="project" value="UniProtKB-UniRule"/>
</dbReference>
<evidence type="ECO:0000256" key="4">
    <source>
        <dbReference type="ARBA" id="ARBA00022801"/>
    </source>
</evidence>
<dbReference type="GO" id="GO:0004180">
    <property type="term" value="F:carboxypeptidase activity"/>
    <property type="evidence" value="ECO:0007669"/>
    <property type="project" value="UniProtKB-KW"/>
</dbReference>
<protein>
    <submittedName>
        <fullName evidence="9">Dipeptidyl carboxypeptidase II</fullName>
    </submittedName>
</protein>
<dbReference type="GO" id="GO:0005829">
    <property type="term" value="C:cytosol"/>
    <property type="evidence" value="ECO:0007669"/>
    <property type="project" value="TreeGrafter"/>
</dbReference>
<reference evidence="9" key="1">
    <citation type="journal article" date="2014" name="Int. J. Syst. Evol. Microbiol.">
        <title>Complete genome sequence of Corynebacterium casei LMG S-19264T (=DSM 44701T), isolated from a smear-ripened cheese.</title>
        <authorList>
            <consortium name="US DOE Joint Genome Institute (JGI-PGF)"/>
            <person name="Walter F."/>
            <person name="Albersmeier A."/>
            <person name="Kalinowski J."/>
            <person name="Ruckert C."/>
        </authorList>
    </citation>
    <scope>NUCLEOTIDE SEQUENCE</scope>
    <source>
        <strain evidence="9">CCM 7684</strain>
    </source>
</reference>
<keyword evidence="5 7" id="KW-0862">Zinc</keyword>
<comment type="cofactor">
    <cofactor evidence="7">
        <name>Zn(2+)</name>
        <dbReference type="ChEBI" id="CHEBI:29105"/>
    </cofactor>
    <text evidence="7">Binds 1 zinc ion.</text>
</comment>
<evidence type="ECO:0000313" key="10">
    <source>
        <dbReference type="Proteomes" id="UP000602745"/>
    </source>
</evidence>
<keyword evidence="2 7" id="KW-0645">Protease</keyword>
<feature type="domain" description="Peptidase M3A/M3B catalytic" evidence="8">
    <location>
        <begin position="236"/>
        <end position="677"/>
    </location>
</feature>
<gene>
    <name evidence="9" type="primary">dcp</name>
    <name evidence="9" type="ORF">GCM10007276_25300</name>
</gene>
<accession>A0A8J3DWS0</accession>
<keyword evidence="4 7" id="KW-0378">Hydrolase</keyword>
<dbReference type="Pfam" id="PF01432">
    <property type="entry name" value="Peptidase_M3"/>
    <property type="match status" value="1"/>
</dbReference>
<dbReference type="InterPro" id="IPR045090">
    <property type="entry name" value="Pept_M3A_M3B"/>
</dbReference>
<dbReference type="PANTHER" id="PTHR43660">
    <property type="entry name" value="DIPEPTIDYL CARBOXYPEPTIDASE"/>
    <property type="match status" value="1"/>
</dbReference>
<dbReference type="FunFam" id="3.40.390.10:FF:000009">
    <property type="entry name" value="Oligopeptidase A"/>
    <property type="match status" value="1"/>
</dbReference>
<dbReference type="AlphaFoldDB" id="A0A8J3DWS0"/>
<proteinExistence type="inferred from homology"/>
<evidence type="ECO:0000256" key="2">
    <source>
        <dbReference type="ARBA" id="ARBA00022670"/>
    </source>
</evidence>
<dbReference type="PANTHER" id="PTHR43660:SF1">
    <property type="entry name" value="DIPEPTIDYL CARBOXYPEPTIDASE"/>
    <property type="match status" value="1"/>
</dbReference>
<comment type="similarity">
    <text evidence="1 7">Belongs to the peptidase M3 family.</text>
</comment>
<dbReference type="Gene3D" id="3.40.390.10">
    <property type="entry name" value="Collagenase (Catalytic Domain)"/>
    <property type="match status" value="1"/>
</dbReference>
<dbReference type="InterPro" id="IPR024077">
    <property type="entry name" value="Neurolysin/TOP_dom2"/>
</dbReference>
<evidence type="ECO:0000256" key="6">
    <source>
        <dbReference type="ARBA" id="ARBA00023049"/>
    </source>
</evidence>
<evidence type="ECO:0000313" key="9">
    <source>
        <dbReference type="EMBL" id="GGE47046.1"/>
    </source>
</evidence>
<organism evidence="9 10">
    <name type="scientific">Agaricicola taiwanensis</name>
    <dbReference type="NCBI Taxonomy" id="591372"/>
    <lineage>
        <taxon>Bacteria</taxon>
        <taxon>Pseudomonadati</taxon>
        <taxon>Pseudomonadota</taxon>
        <taxon>Alphaproteobacteria</taxon>
        <taxon>Rhodobacterales</taxon>
        <taxon>Paracoccaceae</taxon>
        <taxon>Agaricicola</taxon>
    </lineage>
</organism>
<keyword evidence="9" id="KW-0121">Carboxypeptidase</keyword>
<reference evidence="9" key="2">
    <citation type="submission" date="2020-09" db="EMBL/GenBank/DDBJ databases">
        <authorList>
            <person name="Sun Q."/>
            <person name="Sedlacek I."/>
        </authorList>
    </citation>
    <scope>NUCLEOTIDE SEQUENCE</scope>
    <source>
        <strain evidence="9">CCM 7684</strain>
    </source>
</reference>
<keyword evidence="6 7" id="KW-0482">Metalloprotease</keyword>
<dbReference type="Gene3D" id="1.10.1370.10">
    <property type="entry name" value="Neurolysin, domain 3"/>
    <property type="match status" value="1"/>
</dbReference>
<dbReference type="CDD" id="cd06456">
    <property type="entry name" value="M3A_DCP"/>
    <property type="match status" value="1"/>
</dbReference>
<dbReference type="EMBL" id="BMCP01000002">
    <property type="protein sequence ID" value="GGE47046.1"/>
    <property type="molecule type" value="Genomic_DNA"/>
</dbReference>
<evidence type="ECO:0000259" key="8">
    <source>
        <dbReference type="Pfam" id="PF01432"/>
    </source>
</evidence>